<dbReference type="KEGG" id="src:M271_34250"/>
<evidence type="ECO:0000313" key="2">
    <source>
        <dbReference type="Proteomes" id="UP000281594"/>
    </source>
</evidence>
<comment type="caution">
    <text evidence="1">The sequence shown here is derived from an EMBL/GenBank/DDBJ whole genome shotgun (WGS) entry which is preliminary data.</text>
</comment>
<gene>
    <name evidence="1" type="ORF">D3C57_109450</name>
</gene>
<dbReference type="AlphaFoldDB" id="A0A0A0NQ14"/>
<organism evidence="1 2">
    <name type="scientific">Streptomyces rapamycinicus (strain ATCC 29253 / DSM 41530 / NRRL 5491 / AYB-994)</name>
    <name type="common">Streptomyces hygroscopicus (strain ATCC 29253)</name>
    <dbReference type="NCBI Taxonomy" id="1343740"/>
    <lineage>
        <taxon>Bacteria</taxon>
        <taxon>Bacillati</taxon>
        <taxon>Actinomycetota</taxon>
        <taxon>Actinomycetes</taxon>
        <taxon>Kitasatosporales</taxon>
        <taxon>Streptomycetaceae</taxon>
        <taxon>Streptomyces</taxon>
        <taxon>Streptomyces violaceusniger group</taxon>
    </lineage>
</organism>
<proteinExistence type="predicted"/>
<protein>
    <submittedName>
        <fullName evidence="1">Uncharacterized protein</fullName>
    </submittedName>
</protein>
<dbReference type="EMBL" id="QYCY01000001">
    <property type="protein sequence ID" value="RLV78593.1"/>
    <property type="molecule type" value="Genomic_DNA"/>
</dbReference>
<accession>A0A0A0NQ14</accession>
<dbReference type="Proteomes" id="UP000281594">
    <property type="component" value="Unassembled WGS sequence"/>
</dbReference>
<evidence type="ECO:0000313" key="1">
    <source>
        <dbReference type="EMBL" id="RLV78593.1"/>
    </source>
</evidence>
<reference evidence="1 2" key="1">
    <citation type="journal article" date="2018" name="J. Biol. Chem.">
        <title>Discovery of the actinoplanic acid pathway in Streptomyces rapamycinicus reveals a genetically conserved synergism with rapamycin.</title>
        <authorList>
            <person name="Mrak P."/>
            <person name="Krastel P."/>
            <person name="Pivk Lukancic P."/>
            <person name="Tao J."/>
            <person name="Pistorius D."/>
            <person name="Moore C.M."/>
        </authorList>
    </citation>
    <scope>NUCLEOTIDE SEQUENCE [LARGE SCALE GENOMIC DNA]</scope>
    <source>
        <strain evidence="1 2">NRRL 5491</strain>
    </source>
</reference>
<sequence>MPRIFCHRTLQKTVPISPELTIFRQDLAIPLVAIGTLLLGHHRNMTFGTLRDIYPLGLT</sequence>
<dbReference type="RefSeq" id="WP_020871741.1">
    <property type="nucleotide sequence ID" value="NC_022785.1"/>
</dbReference>
<name>A0A0A0NQ14_STRRN</name>
<dbReference type="HOGENOM" id="CLU_2958966_0_0_11"/>